<comment type="caution">
    <text evidence="2">The sequence shown here is derived from an EMBL/GenBank/DDBJ whole genome shotgun (WGS) entry which is preliminary data.</text>
</comment>
<dbReference type="EMBL" id="AECZ01000018">
    <property type="protein sequence ID" value="EFL50578.1"/>
    <property type="molecule type" value="Genomic_DNA"/>
</dbReference>
<proteinExistence type="predicted"/>
<dbReference type="eggNOG" id="ENOG50318VA">
    <property type="taxonomic scope" value="Bacteria"/>
</dbReference>
<protein>
    <recommendedName>
        <fullName evidence="1">Nif11 domain-containing protein</fullName>
    </recommendedName>
</protein>
<keyword evidence="3" id="KW-1185">Reference proteome</keyword>
<name>E1JYJ4_SOLFR</name>
<dbReference type="STRING" id="596151.DesfrDRAFT_2693"/>
<dbReference type="RefSeq" id="WP_005994662.1">
    <property type="nucleotide sequence ID" value="NZ_AECZ01000018.1"/>
</dbReference>
<organism evidence="2 3">
    <name type="scientific">Solidesulfovibrio fructosivorans JJ]</name>
    <dbReference type="NCBI Taxonomy" id="596151"/>
    <lineage>
        <taxon>Bacteria</taxon>
        <taxon>Pseudomonadati</taxon>
        <taxon>Thermodesulfobacteriota</taxon>
        <taxon>Desulfovibrionia</taxon>
        <taxon>Desulfovibrionales</taxon>
        <taxon>Desulfovibrionaceae</taxon>
        <taxon>Solidesulfovibrio</taxon>
    </lineage>
</organism>
<dbReference type="InterPro" id="IPR012903">
    <property type="entry name" value="Nif11"/>
</dbReference>
<evidence type="ECO:0000313" key="3">
    <source>
        <dbReference type="Proteomes" id="UP000006250"/>
    </source>
</evidence>
<reference evidence="2 3" key="1">
    <citation type="submission" date="2010-08" db="EMBL/GenBank/DDBJ databases">
        <title>The draft genome of Desulfovibrio fructosovorans JJ.</title>
        <authorList>
            <consortium name="US DOE Joint Genome Institute (JGI-PGF)"/>
            <person name="Lucas S."/>
            <person name="Copeland A."/>
            <person name="Lapidus A."/>
            <person name="Cheng J.-F."/>
            <person name="Bruce D."/>
            <person name="Goodwin L."/>
            <person name="Pitluck S."/>
            <person name="Land M.L."/>
            <person name="Hauser L."/>
            <person name="Chang Y.-J."/>
            <person name="Jeffries C."/>
            <person name="Wall J.D."/>
            <person name="Stahl D.A."/>
            <person name="Arkin A.P."/>
            <person name="Dehal P."/>
            <person name="Stolyar S.M."/>
            <person name="Hazen T.C."/>
            <person name="Woyke T.J."/>
        </authorList>
    </citation>
    <scope>NUCLEOTIDE SEQUENCE [LARGE SCALE GENOMIC DNA]</scope>
    <source>
        <strain evidence="2 3">JJ</strain>
    </source>
</reference>
<dbReference type="Pfam" id="PF07862">
    <property type="entry name" value="Nif11"/>
    <property type="match status" value="1"/>
</dbReference>
<accession>E1JYJ4</accession>
<dbReference type="Proteomes" id="UP000006250">
    <property type="component" value="Unassembled WGS sequence"/>
</dbReference>
<feature type="domain" description="Nif11" evidence="1">
    <location>
        <begin position="1"/>
        <end position="48"/>
    </location>
</feature>
<sequence length="81" mass="9555">MTLDNVRRLFACYKTDKELRAKLYKAEGREGREAVLREAGLYFTDAEFAEMDGVLHVKCQTHDEAEEFFAFRNWWNMLQGS</sequence>
<evidence type="ECO:0000259" key="1">
    <source>
        <dbReference type="Pfam" id="PF07862"/>
    </source>
</evidence>
<gene>
    <name evidence="2" type="ORF">DesfrDRAFT_2693</name>
</gene>
<dbReference type="OrthoDB" id="5422343at2"/>
<dbReference type="AlphaFoldDB" id="E1JYJ4"/>
<evidence type="ECO:0000313" key="2">
    <source>
        <dbReference type="EMBL" id="EFL50578.1"/>
    </source>
</evidence>